<dbReference type="OrthoDB" id="6355263at2759"/>
<evidence type="ECO:0000313" key="5">
    <source>
        <dbReference type="Proteomes" id="UP000019118"/>
    </source>
</evidence>
<feature type="transmembrane region" description="Helical" evidence="2">
    <location>
        <begin position="299"/>
        <end position="321"/>
    </location>
</feature>
<feature type="non-terminal residue" evidence="3">
    <location>
        <position position="1"/>
    </location>
</feature>
<dbReference type="EMBL" id="KB740984">
    <property type="protein sequence ID" value="ENN76226.1"/>
    <property type="molecule type" value="Genomic_DNA"/>
</dbReference>
<feature type="transmembrane region" description="Helical" evidence="2">
    <location>
        <begin position="122"/>
        <end position="140"/>
    </location>
</feature>
<evidence type="ECO:0000256" key="1">
    <source>
        <dbReference type="SAM" id="MobiDB-lite"/>
    </source>
</evidence>
<feature type="transmembrane region" description="Helical" evidence="2">
    <location>
        <begin position="82"/>
        <end position="101"/>
    </location>
</feature>
<dbReference type="EnsemblMetazoa" id="XM_019905944.1">
    <property type="protein sequence ID" value="XP_019761503.1"/>
    <property type="gene ID" value="LOC109538624"/>
</dbReference>
<evidence type="ECO:0000313" key="3">
    <source>
        <dbReference type="EMBL" id="ENN76226.1"/>
    </source>
</evidence>
<feature type="transmembrane region" description="Helical" evidence="2">
    <location>
        <begin position="176"/>
        <end position="197"/>
    </location>
</feature>
<proteinExistence type="predicted"/>
<evidence type="ECO:0008006" key="6">
    <source>
        <dbReference type="Google" id="ProtNLM"/>
    </source>
</evidence>
<name>N6U6E3_DENPD</name>
<gene>
    <name evidence="4" type="primary">109538624</name>
    <name evidence="3" type="ORF">YQE_07193</name>
</gene>
<keyword evidence="5" id="KW-1185">Reference proteome</keyword>
<protein>
    <recommendedName>
        <fullName evidence="6">EamA domain-containing protein</fullName>
    </recommendedName>
</protein>
<evidence type="ECO:0000313" key="4">
    <source>
        <dbReference type="EnsemblMetazoa" id="XP_019761503.1"/>
    </source>
</evidence>
<evidence type="ECO:0000256" key="2">
    <source>
        <dbReference type="SAM" id="Phobius"/>
    </source>
</evidence>
<feature type="transmembrane region" description="Helical" evidence="2">
    <location>
        <begin position="360"/>
        <end position="382"/>
    </location>
</feature>
<feature type="transmembrane region" description="Helical" evidence="2">
    <location>
        <begin position="225"/>
        <end position="244"/>
    </location>
</feature>
<keyword evidence="2" id="KW-0812">Transmembrane</keyword>
<dbReference type="AlphaFoldDB" id="N6U6E3"/>
<organism evidence="3">
    <name type="scientific">Dendroctonus ponderosae</name>
    <name type="common">Mountain pine beetle</name>
    <dbReference type="NCBI Taxonomy" id="77166"/>
    <lineage>
        <taxon>Eukaryota</taxon>
        <taxon>Metazoa</taxon>
        <taxon>Ecdysozoa</taxon>
        <taxon>Arthropoda</taxon>
        <taxon>Hexapoda</taxon>
        <taxon>Insecta</taxon>
        <taxon>Pterygota</taxon>
        <taxon>Neoptera</taxon>
        <taxon>Endopterygota</taxon>
        <taxon>Coleoptera</taxon>
        <taxon>Polyphaga</taxon>
        <taxon>Cucujiformia</taxon>
        <taxon>Curculionidae</taxon>
        <taxon>Scolytinae</taxon>
        <taxon>Dendroctonus</taxon>
    </lineage>
</organism>
<dbReference type="OMA" id="AVWTFVY"/>
<feature type="transmembrane region" description="Helical" evidence="2">
    <location>
        <begin position="46"/>
        <end position="70"/>
    </location>
</feature>
<dbReference type="Proteomes" id="UP000019118">
    <property type="component" value="Unassembled WGS sequence"/>
</dbReference>
<keyword evidence="2" id="KW-0472">Membrane</keyword>
<sequence length="465" mass="52262">MEDDHEELLQYSDDESVSETQEEEDNVCPVEPEDYRHLAVVPHSKLEFFSCFLSLILSSTVLLIILPLYISAINVEANVYSILVFNAPLATALLGVVLILLKYLCGKCRTQEIFAMPVGFRRLLELSGLYIGFCYLYMYASDRNRVLCHMQDPIKGIIVVFALLNYFFFCRSFMGLHRIFSTTTVIVGLFISVDYGLCDEFVCRGYDRAQLFDDTGSWSWQVHSIWTQAYIFSLILIAAFYTLLDRCVVPSYSAMPSSITSPPVVNTISITVTGNSSNLEQDVPEQDKRVVNPQLVTKSAVLFAFWIHVMVCALMLLTFWVDFIPGIGKGHSAMESLNFTKQGLMCHFTSHAEALNCQSVFWYSVGFQIAYVLFAISSIKFLTLTQSAVFTIATMSSALPIIGIWWTLFHASPSGALVWAPKVRGEFICSIIGLPIVFLGLGLLCKAHFKDVRKLRPMVLISVRS</sequence>
<feature type="transmembrane region" description="Helical" evidence="2">
    <location>
        <begin position="389"/>
        <end position="408"/>
    </location>
</feature>
<feature type="region of interest" description="Disordered" evidence="1">
    <location>
        <begin position="1"/>
        <end position="26"/>
    </location>
</feature>
<dbReference type="HOGENOM" id="CLU_559249_0_0_1"/>
<reference evidence="4" key="2">
    <citation type="submission" date="2024-08" db="UniProtKB">
        <authorList>
            <consortium name="EnsemblMetazoa"/>
        </authorList>
    </citation>
    <scope>IDENTIFICATION</scope>
</reference>
<keyword evidence="2" id="KW-1133">Transmembrane helix</keyword>
<feature type="transmembrane region" description="Helical" evidence="2">
    <location>
        <begin position="152"/>
        <end position="169"/>
    </location>
</feature>
<reference evidence="3 5" key="1">
    <citation type="journal article" date="2013" name="Genome Biol.">
        <title>Draft genome of the mountain pine beetle, Dendroctonus ponderosae Hopkins, a major forest pest.</title>
        <authorList>
            <person name="Keeling C.I."/>
            <person name="Yuen M.M."/>
            <person name="Liao N.Y."/>
            <person name="Docking T.R."/>
            <person name="Chan S.K."/>
            <person name="Taylor G.A."/>
            <person name="Palmquist D.L."/>
            <person name="Jackman S.D."/>
            <person name="Nguyen A."/>
            <person name="Li M."/>
            <person name="Henderson H."/>
            <person name="Janes J.K."/>
            <person name="Zhao Y."/>
            <person name="Pandoh P."/>
            <person name="Moore R."/>
            <person name="Sperling F.A."/>
            <person name="Huber D.P."/>
            <person name="Birol I."/>
            <person name="Jones S.J."/>
            <person name="Bohlmann J."/>
        </authorList>
    </citation>
    <scope>NUCLEOTIDE SEQUENCE</scope>
</reference>
<accession>N6U6E3</accession>
<dbReference type="KEGG" id="dpa:109538624"/>
<feature type="transmembrane region" description="Helical" evidence="2">
    <location>
        <begin position="428"/>
        <end position="449"/>
    </location>
</feature>